<comment type="caution">
    <text evidence="2">The sequence shown here is derived from an EMBL/GenBank/DDBJ whole genome shotgun (WGS) entry which is preliminary data.</text>
</comment>
<organism evidence="2 3">
    <name type="scientific">Steroidobacter gossypii</name>
    <dbReference type="NCBI Taxonomy" id="2805490"/>
    <lineage>
        <taxon>Bacteria</taxon>
        <taxon>Pseudomonadati</taxon>
        <taxon>Pseudomonadota</taxon>
        <taxon>Gammaproteobacteria</taxon>
        <taxon>Steroidobacterales</taxon>
        <taxon>Steroidobacteraceae</taxon>
        <taxon>Steroidobacter</taxon>
    </lineage>
</organism>
<feature type="transmembrane region" description="Helical" evidence="1">
    <location>
        <begin position="68"/>
        <end position="88"/>
    </location>
</feature>
<dbReference type="RefSeq" id="WP_203169948.1">
    <property type="nucleotide sequence ID" value="NZ_JAEVLS010000006.1"/>
</dbReference>
<evidence type="ECO:0000256" key="1">
    <source>
        <dbReference type="SAM" id="Phobius"/>
    </source>
</evidence>
<feature type="transmembrane region" description="Helical" evidence="1">
    <location>
        <begin position="189"/>
        <end position="207"/>
    </location>
</feature>
<feature type="transmembrane region" description="Helical" evidence="1">
    <location>
        <begin position="159"/>
        <end position="177"/>
    </location>
</feature>
<evidence type="ECO:0008006" key="4">
    <source>
        <dbReference type="Google" id="ProtNLM"/>
    </source>
</evidence>
<gene>
    <name evidence="2" type="ORF">JM946_24120</name>
</gene>
<keyword evidence="1" id="KW-0472">Membrane</keyword>
<dbReference type="Proteomes" id="UP000661077">
    <property type="component" value="Unassembled WGS sequence"/>
</dbReference>
<evidence type="ECO:0000313" key="2">
    <source>
        <dbReference type="EMBL" id="MBM0107833.1"/>
    </source>
</evidence>
<proteinExistence type="predicted"/>
<accession>A0ABS1X3N1</accession>
<evidence type="ECO:0000313" key="3">
    <source>
        <dbReference type="Proteomes" id="UP000661077"/>
    </source>
</evidence>
<name>A0ABS1X3N1_9GAMM</name>
<feature type="transmembrane region" description="Helical" evidence="1">
    <location>
        <begin position="100"/>
        <end position="126"/>
    </location>
</feature>
<sequence length="259" mass="29681">MSQLRLWYADEVYANLVLQIRWRVNLAKAIQACSSAARLCNTISSQRSSAVSTQTPTRKEAATAMIPLWLKIAYNLFVCVLVPIYWRQYGPANFLWFSDIALLALVAALWLESPLLVSMMALAVLLPELAWNVDYFFRLATGVSLIGLTNYMFDTSIPWFIRGLSLFHVALPILLIWMLHRLGYDRRALLWQTIVAAVVLPLSYLFSNPRDNVNWVYGFGEQQQTMIPGPLFVLCLMVMFPLVVYLPMHLLLDRLFDRS</sequence>
<feature type="transmembrane region" description="Helical" evidence="1">
    <location>
        <begin position="227"/>
        <end position="252"/>
    </location>
</feature>
<feature type="transmembrane region" description="Helical" evidence="1">
    <location>
        <begin position="135"/>
        <end position="153"/>
    </location>
</feature>
<keyword evidence="3" id="KW-1185">Reference proteome</keyword>
<dbReference type="EMBL" id="JAEVLS010000006">
    <property type="protein sequence ID" value="MBM0107833.1"/>
    <property type="molecule type" value="Genomic_DNA"/>
</dbReference>
<keyword evidence="1" id="KW-1133">Transmembrane helix</keyword>
<protein>
    <recommendedName>
        <fullName evidence="4">Membrane-associated protein</fullName>
    </recommendedName>
</protein>
<keyword evidence="1" id="KW-0812">Transmembrane</keyword>
<reference evidence="2 3" key="1">
    <citation type="journal article" date="2021" name="Int. J. Syst. Evol. Microbiol.">
        <title>Steroidobacter gossypii sp. nov., isolated from soil of cotton cropping field.</title>
        <authorList>
            <person name="Huang R."/>
            <person name="Yang S."/>
            <person name="Zhen C."/>
            <person name="Liu W."/>
        </authorList>
    </citation>
    <scope>NUCLEOTIDE SEQUENCE [LARGE SCALE GENOMIC DNA]</scope>
    <source>
        <strain evidence="2 3">S1-65</strain>
    </source>
</reference>